<dbReference type="STRING" id="218851.A0A2G5CBM6"/>
<dbReference type="InterPro" id="IPR050409">
    <property type="entry name" value="E3_ubiq-protein_ligase"/>
</dbReference>
<dbReference type="SUPFAM" id="SSF54236">
    <property type="entry name" value="Ubiquitin-like"/>
    <property type="match status" value="1"/>
</dbReference>
<dbReference type="Gene3D" id="3.10.20.90">
    <property type="entry name" value="Phosphatidylinositol 3-kinase Catalytic Subunit, Chain A, domain 1"/>
    <property type="match status" value="1"/>
</dbReference>
<evidence type="ECO:0000256" key="1">
    <source>
        <dbReference type="ARBA" id="ARBA00000885"/>
    </source>
</evidence>
<comment type="caution">
    <text evidence="6">Lacks conserved residue(s) required for the propagation of feature annotation.</text>
</comment>
<feature type="domain" description="Ubiquitin-like" evidence="7">
    <location>
        <begin position="39"/>
        <end position="115"/>
    </location>
</feature>
<comment type="catalytic activity">
    <reaction evidence="1">
        <text>S-ubiquitinyl-[E2 ubiquitin-conjugating enzyme]-L-cysteine + [acceptor protein]-L-lysine = [E2 ubiquitin-conjugating enzyme]-L-cysteine + N(6)-ubiquitinyl-[acceptor protein]-L-lysine.</text>
        <dbReference type="EC" id="2.3.2.26"/>
    </reaction>
</comment>
<dbReference type="PANTHER" id="PTHR11254:SF424">
    <property type="entry name" value="E3 UBIQUITIN-PROTEIN LIGASE UPL5"/>
    <property type="match status" value="1"/>
</dbReference>
<dbReference type="PANTHER" id="PTHR11254">
    <property type="entry name" value="HECT DOMAIN UBIQUITIN-PROTEIN LIGASE"/>
    <property type="match status" value="1"/>
</dbReference>
<evidence type="ECO:0000256" key="3">
    <source>
        <dbReference type="ARBA" id="ARBA00012485"/>
    </source>
</evidence>
<dbReference type="PROSITE" id="PS50237">
    <property type="entry name" value="HECT"/>
    <property type="match status" value="1"/>
</dbReference>
<dbReference type="Pfam" id="PF00240">
    <property type="entry name" value="ubiquitin"/>
    <property type="match status" value="1"/>
</dbReference>
<dbReference type="InterPro" id="IPR000569">
    <property type="entry name" value="HECT_dom"/>
</dbReference>
<accession>A0A2G5CBM6</accession>
<dbReference type="GO" id="GO:0006511">
    <property type="term" value="P:ubiquitin-dependent protein catabolic process"/>
    <property type="evidence" value="ECO:0007669"/>
    <property type="project" value="TreeGrafter"/>
</dbReference>
<dbReference type="InterPro" id="IPR019956">
    <property type="entry name" value="Ubiquitin_dom"/>
</dbReference>
<evidence type="ECO:0000256" key="6">
    <source>
        <dbReference type="PROSITE-ProRule" id="PRU00104"/>
    </source>
</evidence>
<dbReference type="OrthoDB" id="8068875at2759"/>
<evidence type="ECO:0000259" key="8">
    <source>
        <dbReference type="PROSITE" id="PS50237"/>
    </source>
</evidence>
<evidence type="ECO:0000313" key="9">
    <source>
        <dbReference type="EMBL" id="PIA28663.1"/>
    </source>
</evidence>
<organism evidence="9 10">
    <name type="scientific">Aquilegia coerulea</name>
    <name type="common">Rocky mountain columbine</name>
    <dbReference type="NCBI Taxonomy" id="218851"/>
    <lineage>
        <taxon>Eukaryota</taxon>
        <taxon>Viridiplantae</taxon>
        <taxon>Streptophyta</taxon>
        <taxon>Embryophyta</taxon>
        <taxon>Tracheophyta</taxon>
        <taxon>Spermatophyta</taxon>
        <taxon>Magnoliopsida</taxon>
        <taxon>Ranunculales</taxon>
        <taxon>Ranunculaceae</taxon>
        <taxon>Thalictroideae</taxon>
        <taxon>Aquilegia</taxon>
    </lineage>
</organism>
<dbReference type="EMBL" id="KZ305085">
    <property type="protein sequence ID" value="PIA28663.1"/>
    <property type="molecule type" value="Genomic_DNA"/>
</dbReference>
<dbReference type="SUPFAM" id="SSF56204">
    <property type="entry name" value="Hect, E3 ligase catalytic domain"/>
    <property type="match status" value="1"/>
</dbReference>
<keyword evidence="5 6" id="KW-0833">Ubl conjugation pathway</keyword>
<dbReference type="PROSITE" id="PS50053">
    <property type="entry name" value="UBIQUITIN_2"/>
    <property type="match status" value="1"/>
</dbReference>
<dbReference type="SMART" id="SM00213">
    <property type="entry name" value="UBQ"/>
    <property type="match status" value="1"/>
</dbReference>
<dbReference type="EC" id="2.3.2.26" evidence="3"/>
<sequence length="724" mass="82346">MKRKLDDFEEEELTDLISDKMNKDVNFKVSEAESVSKTLHFFVRLVSGGKTIVIHANSNDSVASVHEQIRKLTGIPVIEQGLVYRGKQLQLEQTLEECLIENDVGLHLIGRMRSSEYPRTWQVINDLLTLVGKLCKGEEGKELILDSKKVESKIEIFLELILNDGYGENAARHLKIFKSSGAPMALVMLYLSDGEGNKECAEDAIRLFLSPNSYLLPKSVQVQCVPIIFEFCKLLKGSAPKDSLYIACRSTLGSLLDVIGFAHGSRYFDFAKPYIIIKEFLPFVRELADKLIEDLESSWNPTPCAGTSSAKDVRDFISFLRPLCRAIVDQVGGKSNLPICLDNKNLCYMVEFESIFTIFGKLLEKIDYCLHRVEEILISKGAAGESESPWFSSCQYVPILKVLNCVCKLYRDAEHTLSSVMKLRRLPLNFLIKYLKQDDGCYWLLEHKDVTDFESRRHLVMMMFPEIVADYKELHEKLVDRSQLLKESFAYISLADPESFRRGLSMKFKNEEATGPGVLREWFYLVCQALFNPQNTLFLACPNDQRRFFPNPVSKVDSLHLDYFGFCGRMIALALMNKVHVGILFDRVFFLQLAGKSVSLEDVRDADPCFYMNCKKILEMDAEFLDSDALGLTFVREVEELGSRKIVELRPGGKDIVVDSKNSGEYVDLLIQNRFVTSISQQLARFAQGFADVLSMARLQKLFFRSLELEDLDRMLCGSNTALC</sequence>
<protein>
    <recommendedName>
        <fullName evidence="3">HECT-type E3 ubiquitin transferase</fullName>
        <ecNumber evidence="3">2.3.2.26</ecNumber>
    </recommendedName>
</protein>
<comment type="pathway">
    <text evidence="2">Protein modification; protein ubiquitination.</text>
</comment>
<proteinExistence type="predicted"/>
<dbReference type="GO" id="GO:0061630">
    <property type="term" value="F:ubiquitin protein ligase activity"/>
    <property type="evidence" value="ECO:0007669"/>
    <property type="project" value="UniProtKB-EC"/>
</dbReference>
<dbReference type="Proteomes" id="UP000230069">
    <property type="component" value="Unassembled WGS sequence"/>
</dbReference>
<evidence type="ECO:0000256" key="2">
    <source>
        <dbReference type="ARBA" id="ARBA00004906"/>
    </source>
</evidence>
<dbReference type="Gene3D" id="3.90.1750.10">
    <property type="entry name" value="Hect, E3 ligase catalytic domains"/>
    <property type="match status" value="1"/>
</dbReference>
<dbReference type="FunCoup" id="A0A2G5CBM6">
    <property type="interactions" value="1590"/>
</dbReference>
<dbReference type="InterPro" id="IPR029071">
    <property type="entry name" value="Ubiquitin-like_domsf"/>
</dbReference>
<keyword evidence="10" id="KW-1185">Reference proteome</keyword>
<dbReference type="AlphaFoldDB" id="A0A2G5CBM6"/>
<evidence type="ECO:0000256" key="5">
    <source>
        <dbReference type="ARBA" id="ARBA00022786"/>
    </source>
</evidence>
<keyword evidence="4" id="KW-0808">Transferase</keyword>
<name>A0A2G5CBM6_AQUCA</name>
<dbReference type="InParanoid" id="A0A2G5CBM6"/>
<evidence type="ECO:0000313" key="10">
    <source>
        <dbReference type="Proteomes" id="UP000230069"/>
    </source>
</evidence>
<dbReference type="InterPro" id="IPR035983">
    <property type="entry name" value="Hect_E3_ubiquitin_ligase"/>
</dbReference>
<evidence type="ECO:0000259" key="7">
    <source>
        <dbReference type="PROSITE" id="PS50053"/>
    </source>
</evidence>
<dbReference type="GO" id="GO:0000209">
    <property type="term" value="P:protein polyubiquitination"/>
    <property type="evidence" value="ECO:0007669"/>
    <property type="project" value="TreeGrafter"/>
</dbReference>
<dbReference type="PRINTS" id="PR00348">
    <property type="entry name" value="UBIQUITIN"/>
</dbReference>
<dbReference type="GO" id="GO:0005737">
    <property type="term" value="C:cytoplasm"/>
    <property type="evidence" value="ECO:0007669"/>
    <property type="project" value="TreeGrafter"/>
</dbReference>
<dbReference type="Gene3D" id="3.30.2160.10">
    <property type="entry name" value="Hect, E3 ligase catalytic domain"/>
    <property type="match status" value="1"/>
</dbReference>
<gene>
    <name evidence="9" type="ORF">AQUCO_06800084v1</name>
</gene>
<feature type="domain" description="HECT" evidence="8">
    <location>
        <begin position="496"/>
        <end position="724"/>
    </location>
</feature>
<reference evidence="9 10" key="1">
    <citation type="submission" date="2017-09" db="EMBL/GenBank/DDBJ databases">
        <title>WGS assembly of Aquilegia coerulea Goldsmith.</title>
        <authorList>
            <person name="Hodges S."/>
            <person name="Kramer E."/>
            <person name="Nordborg M."/>
            <person name="Tomkins J."/>
            <person name="Borevitz J."/>
            <person name="Derieg N."/>
            <person name="Yan J."/>
            <person name="Mihaltcheva S."/>
            <person name="Hayes R.D."/>
            <person name="Rokhsar D."/>
        </authorList>
    </citation>
    <scope>NUCLEOTIDE SEQUENCE [LARGE SCALE GENOMIC DNA]</scope>
    <source>
        <strain evidence="10">cv. Goldsmith</strain>
    </source>
</reference>
<dbReference type="SMART" id="SM00119">
    <property type="entry name" value="HECTc"/>
    <property type="match status" value="1"/>
</dbReference>
<dbReference type="InterPro" id="IPR000626">
    <property type="entry name" value="Ubiquitin-like_dom"/>
</dbReference>
<evidence type="ECO:0000256" key="4">
    <source>
        <dbReference type="ARBA" id="ARBA00022679"/>
    </source>
</evidence>
<dbReference type="Pfam" id="PF00632">
    <property type="entry name" value="HECT"/>
    <property type="match status" value="1"/>
</dbReference>